<keyword evidence="3" id="KW-0326">Glycosidase</keyword>
<dbReference type="AlphaFoldDB" id="A0A6J6HEY9"/>
<reference evidence="5" key="1">
    <citation type="submission" date="2020-05" db="EMBL/GenBank/DDBJ databases">
        <authorList>
            <person name="Chiriac C."/>
            <person name="Salcher M."/>
            <person name="Ghai R."/>
            <person name="Kavagutti S V."/>
        </authorList>
    </citation>
    <scope>NUCLEOTIDE SEQUENCE</scope>
</reference>
<dbReference type="PANTHER" id="PTHR10353">
    <property type="entry name" value="GLYCOSYL HYDROLASE"/>
    <property type="match status" value="1"/>
</dbReference>
<dbReference type="InterPro" id="IPR017853">
    <property type="entry name" value="GH"/>
</dbReference>
<dbReference type="InterPro" id="IPR001360">
    <property type="entry name" value="Glyco_hydro_1"/>
</dbReference>
<dbReference type="GO" id="GO:0005975">
    <property type="term" value="P:carbohydrate metabolic process"/>
    <property type="evidence" value="ECO:0007669"/>
    <property type="project" value="InterPro"/>
</dbReference>
<keyword evidence="2" id="KW-0378">Hydrolase</keyword>
<evidence type="ECO:0000313" key="5">
    <source>
        <dbReference type="EMBL" id="CAB4611967.1"/>
    </source>
</evidence>
<gene>
    <name evidence="5" type="ORF">UFOPK1835_01149</name>
</gene>
<feature type="region of interest" description="Disordered" evidence="4">
    <location>
        <begin position="1"/>
        <end position="28"/>
    </location>
</feature>
<dbReference type="SUPFAM" id="SSF51445">
    <property type="entry name" value="(Trans)glycosidases"/>
    <property type="match status" value="1"/>
</dbReference>
<dbReference type="PANTHER" id="PTHR10353:SF209">
    <property type="entry name" value="GALACTOLIPID GALACTOSYLTRANSFERASE SFR2, CHLOROPLASTIC"/>
    <property type="match status" value="1"/>
</dbReference>
<name>A0A6J6HEY9_9ZZZZ</name>
<evidence type="ECO:0000256" key="4">
    <source>
        <dbReference type="SAM" id="MobiDB-lite"/>
    </source>
</evidence>
<dbReference type="Gene3D" id="3.20.20.80">
    <property type="entry name" value="Glycosidases"/>
    <property type="match status" value="1"/>
</dbReference>
<accession>A0A6J6HEY9</accession>
<comment type="similarity">
    <text evidence="1">Belongs to the glycosyl hydrolase 1 family.</text>
</comment>
<evidence type="ECO:0000256" key="1">
    <source>
        <dbReference type="ARBA" id="ARBA00010838"/>
    </source>
</evidence>
<evidence type="ECO:0000256" key="2">
    <source>
        <dbReference type="ARBA" id="ARBA00022801"/>
    </source>
</evidence>
<sequence>MTHNPVSALAPDGAPTATSGAISGDGPDLIPPPSIRWGAAATASGAEGIAPRCNWSTWEADGRLPISSVGSGFGLDFRSDLQLLADLGLSSLRLTLDWARLEPWSGRWDTDATDHFTEILEAARGAGIDVWATLIDGPLPGWFEEDERGFRDDVALRKTWPRHVDRIAETFGDLVAGWIPVLDPYTLAAEGFLVGTKPPAMTNPERFADVLLALHRASFEAWRLLESGEPLVACCIDTAPLFVGVQSREPDERVEAAKHVKRLDRIRFGSWMRALRDGVISIPGHAEIELDGLAGAYDVIGFTYRGAASVYADGTFGPYPTDAPIAPDGRSPWAEGLGLVARRLDEELPKRRFAVLGTGLTTPDDDWRTDLLGQTAIELTRAVNDGVDIGDVFWESVLDGWTPECGNGVPNGMIDPMRNERPSAELLRSITAKNGMLGS</sequence>
<dbReference type="GO" id="GO:0008422">
    <property type="term" value="F:beta-glucosidase activity"/>
    <property type="evidence" value="ECO:0007669"/>
    <property type="project" value="TreeGrafter"/>
</dbReference>
<proteinExistence type="inferred from homology"/>
<organism evidence="5">
    <name type="scientific">freshwater metagenome</name>
    <dbReference type="NCBI Taxonomy" id="449393"/>
    <lineage>
        <taxon>unclassified sequences</taxon>
        <taxon>metagenomes</taxon>
        <taxon>ecological metagenomes</taxon>
    </lineage>
</organism>
<protein>
    <submittedName>
        <fullName evidence="5">Unannotated protein</fullName>
    </submittedName>
</protein>
<dbReference type="EMBL" id="CAEZUP010000045">
    <property type="protein sequence ID" value="CAB4611967.1"/>
    <property type="molecule type" value="Genomic_DNA"/>
</dbReference>
<dbReference type="Pfam" id="PF00232">
    <property type="entry name" value="Glyco_hydro_1"/>
    <property type="match status" value="1"/>
</dbReference>
<evidence type="ECO:0000256" key="3">
    <source>
        <dbReference type="ARBA" id="ARBA00023295"/>
    </source>
</evidence>